<dbReference type="Pfam" id="PF06463">
    <property type="entry name" value="Mob_synth_C"/>
    <property type="match status" value="1"/>
</dbReference>
<dbReference type="AlphaFoldDB" id="A0A645EQJ3"/>
<dbReference type="GO" id="GO:0061799">
    <property type="term" value="F:cyclic pyranopterin monophosphate synthase activity"/>
    <property type="evidence" value="ECO:0007669"/>
    <property type="project" value="TreeGrafter"/>
</dbReference>
<dbReference type="InterPro" id="IPR010505">
    <property type="entry name" value="MoaA_twitch"/>
</dbReference>
<protein>
    <submittedName>
        <fullName evidence="3">GTP 3',8-cyclase 2</fullName>
        <ecNumber evidence="3">4.1.99.22</ecNumber>
    </submittedName>
</protein>
<dbReference type="PANTHER" id="PTHR22960:SF0">
    <property type="entry name" value="MOLYBDENUM COFACTOR BIOSYNTHESIS PROTEIN 1"/>
    <property type="match status" value="1"/>
</dbReference>
<comment type="caution">
    <text evidence="3">The sequence shown here is derived from an EMBL/GenBank/DDBJ whole genome shotgun (WGS) entry which is preliminary data.</text>
</comment>
<keyword evidence="3" id="KW-0456">Lyase</keyword>
<accession>A0A645EQJ3</accession>
<dbReference type="InterPro" id="IPR058240">
    <property type="entry name" value="rSAM_sf"/>
</dbReference>
<evidence type="ECO:0000259" key="2">
    <source>
        <dbReference type="Pfam" id="PF06463"/>
    </source>
</evidence>
<organism evidence="3">
    <name type="scientific">bioreactor metagenome</name>
    <dbReference type="NCBI Taxonomy" id="1076179"/>
    <lineage>
        <taxon>unclassified sequences</taxon>
        <taxon>metagenomes</taxon>
        <taxon>ecological metagenomes</taxon>
    </lineage>
</organism>
<dbReference type="CDD" id="cd21117">
    <property type="entry name" value="Twitch_MoaA"/>
    <property type="match status" value="1"/>
</dbReference>
<dbReference type="GO" id="GO:0061798">
    <property type="term" value="F:GTP 3',8'-cyclase activity"/>
    <property type="evidence" value="ECO:0007669"/>
    <property type="project" value="UniProtKB-EC"/>
</dbReference>
<dbReference type="EC" id="4.1.99.22" evidence="3"/>
<dbReference type="EMBL" id="VSSQ01049338">
    <property type="protein sequence ID" value="MPN03419.1"/>
    <property type="molecule type" value="Genomic_DNA"/>
</dbReference>
<evidence type="ECO:0000256" key="1">
    <source>
        <dbReference type="ARBA" id="ARBA00023150"/>
    </source>
</evidence>
<keyword evidence="1" id="KW-0501">Molybdenum cofactor biosynthesis</keyword>
<sequence>MPIGEGERFYKNGLITSEEILNTHPELFPTGTLDKGVAKLYKLPNAKGKVGFISPISCKFCNNCNKVRLTSKGIIKPCLHSEKELDLTPHLDNDLALVSALRESIYHKPKEHNLLERTESTSKKLMYQIGG</sequence>
<reference evidence="3" key="1">
    <citation type="submission" date="2019-08" db="EMBL/GenBank/DDBJ databases">
        <authorList>
            <person name="Kucharzyk K."/>
            <person name="Murdoch R.W."/>
            <person name="Higgins S."/>
            <person name="Loffler F."/>
        </authorList>
    </citation>
    <scope>NUCLEOTIDE SEQUENCE</scope>
</reference>
<dbReference type="Gene3D" id="3.20.20.70">
    <property type="entry name" value="Aldolase class I"/>
    <property type="match status" value="1"/>
</dbReference>
<feature type="domain" description="Molybdenum cofactor biosynthesis protein A-like twitch" evidence="2">
    <location>
        <begin position="1"/>
        <end position="113"/>
    </location>
</feature>
<dbReference type="InterPro" id="IPR013785">
    <property type="entry name" value="Aldolase_TIM"/>
</dbReference>
<name>A0A645EQJ3_9ZZZZ</name>
<dbReference type="SUPFAM" id="SSF102114">
    <property type="entry name" value="Radical SAM enzymes"/>
    <property type="match status" value="1"/>
</dbReference>
<gene>
    <name evidence="3" type="primary">moaA2_2</name>
    <name evidence="3" type="ORF">SDC9_150649</name>
</gene>
<proteinExistence type="predicted"/>
<dbReference type="GO" id="GO:0051539">
    <property type="term" value="F:4 iron, 4 sulfur cluster binding"/>
    <property type="evidence" value="ECO:0007669"/>
    <property type="project" value="UniProtKB-KW"/>
</dbReference>
<dbReference type="PANTHER" id="PTHR22960">
    <property type="entry name" value="MOLYBDOPTERIN COFACTOR SYNTHESIS PROTEIN A"/>
    <property type="match status" value="1"/>
</dbReference>
<dbReference type="InterPro" id="IPR050105">
    <property type="entry name" value="MoCo_biosynth_MoaA/MoaC"/>
</dbReference>
<dbReference type="GO" id="GO:0006777">
    <property type="term" value="P:Mo-molybdopterin cofactor biosynthetic process"/>
    <property type="evidence" value="ECO:0007669"/>
    <property type="project" value="UniProtKB-KW"/>
</dbReference>
<evidence type="ECO:0000313" key="3">
    <source>
        <dbReference type="EMBL" id="MPN03419.1"/>
    </source>
</evidence>